<feature type="coiled-coil region" evidence="1">
    <location>
        <begin position="321"/>
        <end position="366"/>
    </location>
</feature>
<evidence type="ECO:0000313" key="4">
    <source>
        <dbReference type="Proteomes" id="UP000721415"/>
    </source>
</evidence>
<evidence type="ECO:0000313" key="3">
    <source>
        <dbReference type="EMBL" id="MBG9985389.1"/>
    </source>
</evidence>
<sequence length="433" mass="47543">MVKVDKDNDYKDIKVTSDDNIDIKEAKDETVYVHDYDDRIENKDVNIKHPDHSTEYVESDRRHREYSSTDYDVVNSDYNVVNARAGYNLSWRAVLAGLITFLASSLMFSLIGTAIGLGVPTLTSSQPMEGVGTGLIIWLVVSLIISLGLAGYVAGITANRAGFVHGFLTWALSVITLFFLLTNAVIGTFNAMGNFLGMTGQAVGDAAQTVGRGTANLTEQAFNTVTEEMNVDTSELDGTVEEVLKDTDIPQLQPNYLQDQIDDSVNDITETGKAIVVDQEDPKNAFDDLKQSIQARVDEIGKELDHDQLVEAVSKNSDLSDQEAEQAVQNIEEAYGNASQEAEEKLAQAQTELDKLSEDAQNVAEEAPEVAEDVTNKGAKYSLYLFLGLLAALFLTSLAGHLGSKTTVPDDDYDHDNIHRVKYDRSLENKRVN</sequence>
<name>A0ABS0LMX4_9LACT</name>
<protein>
    <submittedName>
        <fullName evidence="3">Uncharacterized protein</fullName>
    </submittedName>
</protein>
<feature type="transmembrane region" description="Helical" evidence="2">
    <location>
        <begin position="93"/>
        <end position="115"/>
    </location>
</feature>
<dbReference type="RefSeq" id="WP_197113527.1">
    <property type="nucleotide sequence ID" value="NZ_JACBXQ010000001.1"/>
</dbReference>
<gene>
    <name evidence="3" type="ORF">HZY91_00605</name>
</gene>
<organism evidence="3 4">
    <name type="scientific">Facklamia lactis</name>
    <dbReference type="NCBI Taxonomy" id="2749967"/>
    <lineage>
        <taxon>Bacteria</taxon>
        <taxon>Bacillati</taxon>
        <taxon>Bacillota</taxon>
        <taxon>Bacilli</taxon>
        <taxon>Lactobacillales</taxon>
        <taxon>Aerococcaceae</taxon>
        <taxon>Facklamia</taxon>
    </lineage>
</organism>
<evidence type="ECO:0000256" key="1">
    <source>
        <dbReference type="SAM" id="Coils"/>
    </source>
</evidence>
<feature type="transmembrane region" description="Helical" evidence="2">
    <location>
        <begin position="381"/>
        <end position="399"/>
    </location>
</feature>
<keyword evidence="2" id="KW-0472">Membrane</keyword>
<evidence type="ECO:0000256" key="2">
    <source>
        <dbReference type="SAM" id="Phobius"/>
    </source>
</evidence>
<dbReference type="EMBL" id="JACBXQ010000001">
    <property type="protein sequence ID" value="MBG9985389.1"/>
    <property type="molecule type" value="Genomic_DNA"/>
</dbReference>
<dbReference type="Proteomes" id="UP000721415">
    <property type="component" value="Unassembled WGS sequence"/>
</dbReference>
<reference evidence="3 4" key="1">
    <citation type="submission" date="2020-07" db="EMBL/GenBank/DDBJ databases">
        <title>Facklamia lactis sp. nov., isolated from raw milk.</title>
        <authorList>
            <person name="Doll E.V."/>
            <person name="Huptas C."/>
            <person name="Staib L."/>
            <person name="Wenning M."/>
            <person name="Scherer S."/>
        </authorList>
    </citation>
    <scope>NUCLEOTIDE SEQUENCE [LARGE SCALE GENOMIC DNA]</scope>
    <source>
        <strain evidence="3 4">DSM 111018</strain>
    </source>
</reference>
<proteinExistence type="predicted"/>
<keyword evidence="4" id="KW-1185">Reference proteome</keyword>
<feature type="transmembrane region" description="Helical" evidence="2">
    <location>
        <begin position="167"/>
        <end position="189"/>
    </location>
</feature>
<comment type="caution">
    <text evidence="3">The sequence shown here is derived from an EMBL/GenBank/DDBJ whole genome shotgun (WGS) entry which is preliminary data.</text>
</comment>
<keyword evidence="1" id="KW-0175">Coiled coil</keyword>
<keyword evidence="2" id="KW-1133">Transmembrane helix</keyword>
<feature type="transmembrane region" description="Helical" evidence="2">
    <location>
        <begin position="135"/>
        <end position="155"/>
    </location>
</feature>
<keyword evidence="2" id="KW-0812">Transmembrane</keyword>
<accession>A0ABS0LMX4</accession>